<dbReference type="GO" id="GO:0005737">
    <property type="term" value="C:cytoplasm"/>
    <property type="evidence" value="ECO:0007669"/>
    <property type="project" value="TreeGrafter"/>
</dbReference>
<evidence type="ECO:0000256" key="3">
    <source>
        <dbReference type="ARBA" id="ARBA00022618"/>
    </source>
</evidence>
<keyword evidence="6" id="KW-0131">Cell cycle</keyword>
<dbReference type="InterPro" id="IPR003511">
    <property type="entry name" value="HORMA_dom"/>
</dbReference>
<keyword evidence="9" id="KW-1185">Reference proteome</keyword>
<reference evidence="9" key="1">
    <citation type="submission" date="2018-06" db="EMBL/GenBank/DDBJ databases">
        <authorList>
            <person name="Guldener U."/>
        </authorList>
    </citation>
    <scope>NUCLEOTIDE SEQUENCE [LARGE SCALE GENOMIC DNA]</scope>
    <source>
        <strain evidence="9">UTAD17</strain>
    </source>
</reference>
<keyword evidence="4" id="KW-0498">Mitosis</keyword>
<dbReference type="GO" id="GO:0000776">
    <property type="term" value="C:kinetochore"/>
    <property type="evidence" value="ECO:0007669"/>
    <property type="project" value="TreeGrafter"/>
</dbReference>
<evidence type="ECO:0000313" key="9">
    <source>
        <dbReference type="Proteomes" id="UP000262825"/>
    </source>
</evidence>
<dbReference type="Pfam" id="PF02301">
    <property type="entry name" value="HORMA"/>
    <property type="match status" value="1"/>
</dbReference>
<dbReference type="EMBL" id="UFAJ01000094">
    <property type="protein sequence ID" value="SSD59119.1"/>
    <property type="molecule type" value="Genomic_DNA"/>
</dbReference>
<evidence type="ECO:0000256" key="2">
    <source>
        <dbReference type="ARBA" id="ARBA00010348"/>
    </source>
</evidence>
<dbReference type="FunFam" id="3.30.900.10:FF:000002">
    <property type="entry name" value="Mitotic spindle assembly checkpoint protein MAD2A"/>
    <property type="match status" value="1"/>
</dbReference>
<evidence type="ECO:0000256" key="1">
    <source>
        <dbReference type="ARBA" id="ARBA00004123"/>
    </source>
</evidence>
<evidence type="ECO:0000256" key="6">
    <source>
        <dbReference type="ARBA" id="ARBA00023306"/>
    </source>
</evidence>
<proteinExistence type="inferred from homology"/>
<keyword evidence="3" id="KW-0132">Cell division</keyword>
<dbReference type="OrthoDB" id="1806at2759"/>
<dbReference type="SUPFAM" id="SSF56019">
    <property type="entry name" value="The spindle assembly checkpoint protein mad2"/>
    <property type="match status" value="1"/>
</dbReference>
<dbReference type="AlphaFoldDB" id="A0A376B3F3"/>
<evidence type="ECO:0000256" key="4">
    <source>
        <dbReference type="ARBA" id="ARBA00022776"/>
    </source>
</evidence>
<dbReference type="PANTHER" id="PTHR11842">
    <property type="entry name" value="MITOTIC SPINDLE ASSEMBLY CHECKPOINT PROTEIN MAD2"/>
    <property type="match status" value="1"/>
</dbReference>
<dbReference type="PROSITE" id="PS50815">
    <property type="entry name" value="HORMA"/>
    <property type="match status" value="1"/>
</dbReference>
<dbReference type="Gene3D" id="3.30.900.10">
    <property type="entry name" value="HORMA domain"/>
    <property type="match status" value="1"/>
</dbReference>
<dbReference type="VEuPathDB" id="FungiDB:SCODWIG_00880"/>
<dbReference type="Proteomes" id="UP000262825">
    <property type="component" value="Unassembled WGS sequence"/>
</dbReference>
<dbReference type="GO" id="GO:0033597">
    <property type="term" value="C:mitotic checkpoint complex"/>
    <property type="evidence" value="ECO:0007669"/>
    <property type="project" value="UniProtKB-ARBA"/>
</dbReference>
<name>A0A376B3F3_9ASCO</name>
<evidence type="ECO:0000256" key="5">
    <source>
        <dbReference type="ARBA" id="ARBA00023242"/>
    </source>
</evidence>
<evidence type="ECO:0000313" key="8">
    <source>
        <dbReference type="EMBL" id="SSD59119.1"/>
    </source>
</evidence>
<gene>
    <name evidence="8" type="ORF">SCODWIG_00880</name>
</gene>
<evidence type="ECO:0000259" key="7">
    <source>
        <dbReference type="PROSITE" id="PS50815"/>
    </source>
</evidence>
<comment type="similarity">
    <text evidence="2">Belongs to the MAD2 family.</text>
</comment>
<accession>A0A376B3F3</accession>
<dbReference type="InterPro" id="IPR036570">
    <property type="entry name" value="HORMA_dom_sf"/>
</dbReference>
<feature type="domain" description="HORMA" evidence="7">
    <location>
        <begin position="6"/>
        <end position="196"/>
    </location>
</feature>
<dbReference type="PANTHER" id="PTHR11842:SF11">
    <property type="entry name" value="MITOTIC SPINDLE ASSEMBLY CHECKPOINT PROTEIN MAD2A"/>
    <property type="match status" value="1"/>
</dbReference>
<keyword evidence="5" id="KW-0539">Nucleus</keyword>
<dbReference type="GO" id="GO:0007094">
    <property type="term" value="P:mitotic spindle assembly checkpoint signaling"/>
    <property type="evidence" value="ECO:0007669"/>
    <property type="project" value="TreeGrafter"/>
</dbReference>
<dbReference type="GO" id="GO:0005654">
    <property type="term" value="C:nucleoplasm"/>
    <property type="evidence" value="ECO:0007669"/>
    <property type="project" value="TreeGrafter"/>
</dbReference>
<protein>
    <submittedName>
        <fullName evidence="8">Probable Mitotic spindle checkpoint component MAD2</fullName>
    </submittedName>
</protein>
<sequence length="201" mass="23455">MSLSIRGSTRIISEFFEYSINSILYQRGIYPPEDFHTVKKYDLNLLVTHDEELKSYIRKILLQVHRWLLGSKCNKLVLVIIDKDEGDILERWEFNVEITNNPNDTNTDSNNNEEIPLEVTQKEIRGLIRQITASVTFLPELDHDEKEYTFNVLAYTKANAKVPLDWGDSSSKEIEQGESVSFKQFHTNDYKVGAQVTYKYR</sequence>
<organism evidence="8 9">
    <name type="scientific">Saccharomycodes ludwigii</name>
    <dbReference type="NCBI Taxonomy" id="36035"/>
    <lineage>
        <taxon>Eukaryota</taxon>
        <taxon>Fungi</taxon>
        <taxon>Dikarya</taxon>
        <taxon>Ascomycota</taxon>
        <taxon>Saccharomycotina</taxon>
        <taxon>Saccharomycetes</taxon>
        <taxon>Saccharomycodales</taxon>
        <taxon>Saccharomycodaceae</taxon>
        <taxon>Saccharomycodes</taxon>
    </lineage>
</organism>
<dbReference type="InterPro" id="IPR045091">
    <property type="entry name" value="Mad2-like"/>
</dbReference>
<comment type="subcellular location">
    <subcellularLocation>
        <location evidence="1">Nucleus</location>
    </subcellularLocation>
</comment>
<dbReference type="GO" id="GO:0051301">
    <property type="term" value="P:cell division"/>
    <property type="evidence" value="ECO:0007669"/>
    <property type="project" value="UniProtKB-KW"/>
</dbReference>